<protein>
    <submittedName>
        <fullName evidence="1">DUF3224 domain-containing protein</fullName>
    </submittedName>
</protein>
<dbReference type="SUPFAM" id="SSF159238">
    <property type="entry name" value="SO1590-like"/>
    <property type="match status" value="1"/>
</dbReference>
<evidence type="ECO:0000313" key="1">
    <source>
        <dbReference type="EMBL" id="WQG85493.1"/>
    </source>
</evidence>
<name>A0ABZ0X4I0_9GAMM</name>
<gene>
    <name evidence="1" type="ORF">SR900_01110</name>
</gene>
<sequence length="130" mass="14059">MKIEGKFSVTLNPIESAINGTDGMTFRRMSIEKEFSGPLEATSNGEMLSVMTPTKGSAGYVAIEQVVGSLDGKQGSFVLQHYGVMELGAEKLTLEVIPDSGVGQLAGLSGQMNIYIEDGNHFYEFEYQLP</sequence>
<organism evidence="1 2">
    <name type="scientific">Kangiella aquimarina</name>
    <dbReference type="NCBI Taxonomy" id="261965"/>
    <lineage>
        <taxon>Bacteria</taxon>
        <taxon>Pseudomonadati</taxon>
        <taxon>Pseudomonadota</taxon>
        <taxon>Gammaproteobacteria</taxon>
        <taxon>Kangiellales</taxon>
        <taxon>Kangiellaceae</taxon>
        <taxon>Kangiella</taxon>
    </lineage>
</organism>
<dbReference type="EMBL" id="CP140158">
    <property type="protein sequence ID" value="WQG85493.1"/>
    <property type="molecule type" value="Genomic_DNA"/>
</dbReference>
<reference evidence="1 2" key="1">
    <citation type="submission" date="2023-11" db="EMBL/GenBank/DDBJ databases">
        <title>MicrobeMod: A computational toolkit for identifying prokaryotic methylation and restriction-modification with nanopore sequencing.</title>
        <authorList>
            <person name="Crits-Christoph A."/>
            <person name="Kang S.C."/>
            <person name="Lee H."/>
            <person name="Ostrov N."/>
        </authorList>
    </citation>
    <scope>NUCLEOTIDE SEQUENCE [LARGE SCALE GENOMIC DNA]</scope>
    <source>
        <strain evidence="1 2">DSMZ 16071</strain>
    </source>
</reference>
<dbReference type="Pfam" id="PF11528">
    <property type="entry name" value="DUF3224"/>
    <property type="match status" value="1"/>
</dbReference>
<dbReference type="InterPro" id="IPR023159">
    <property type="entry name" value="SO1590-like_sf"/>
</dbReference>
<proteinExistence type="predicted"/>
<dbReference type="Proteomes" id="UP001324185">
    <property type="component" value="Chromosome"/>
</dbReference>
<evidence type="ECO:0000313" key="2">
    <source>
        <dbReference type="Proteomes" id="UP001324185"/>
    </source>
</evidence>
<dbReference type="Gene3D" id="2.40.350.10">
    <property type="entry name" value="SO1590-like"/>
    <property type="match status" value="1"/>
</dbReference>
<accession>A0ABZ0X4I0</accession>
<dbReference type="RefSeq" id="WP_018623479.1">
    <property type="nucleotide sequence ID" value="NZ_CP140158.1"/>
</dbReference>
<keyword evidence="2" id="KW-1185">Reference proteome</keyword>
<dbReference type="InterPro" id="IPR021607">
    <property type="entry name" value="DUF3224"/>
</dbReference>